<comment type="caution">
    <text evidence="1">The sequence shown here is derived from an EMBL/GenBank/DDBJ whole genome shotgun (WGS) entry which is preliminary data.</text>
</comment>
<name>A0A9Q1INI5_SYNKA</name>
<gene>
    <name evidence="1" type="ORF">SKAU_G00303290</name>
</gene>
<proteinExistence type="predicted"/>
<keyword evidence="2" id="KW-1185">Reference proteome</keyword>
<reference evidence="1" key="1">
    <citation type="journal article" date="2023" name="Science">
        <title>Genome structures resolve the early diversification of teleost fishes.</title>
        <authorList>
            <person name="Parey E."/>
            <person name="Louis A."/>
            <person name="Montfort J."/>
            <person name="Bouchez O."/>
            <person name="Roques C."/>
            <person name="Iampietro C."/>
            <person name="Lluch J."/>
            <person name="Castinel A."/>
            <person name="Donnadieu C."/>
            <person name="Desvignes T."/>
            <person name="Floi Bucao C."/>
            <person name="Jouanno E."/>
            <person name="Wen M."/>
            <person name="Mejri S."/>
            <person name="Dirks R."/>
            <person name="Jansen H."/>
            <person name="Henkel C."/>
            <person name="Chen W.J."/>
            <person name="Zahm M."/>
            <person name="Cabau C."/>
            <person name="Klopp C."/>
            <person name="Thompson A.W."/>
            <person name="Robinson-Rechavi M."/>
            <person name="Braasch I."/>
            <person name="Lecointre G."/>
            <person name="Bobe J."/>
            <person name="Postlethwait J.H."/>
            <person name="Berthelot C."/>
            <person name="Roest Crollius H."/>
            <person name="Guiguen Y."/>
        </authorList>
    </citation>
    <scope>NUCLEOTIDE SEQUENCE</scope>
    <source>
        <strain evidence="1">WJC10195</strain>
    </source>
</reference>
<accession>A0A9Q1INI5</accession>
<dbReference type="Proteomes" id="UP001152622">
    <property type="component" value="Chromosome 12"/>
</dbReference>
<evidence type="ECO:0000313" key="1">
    <source>
        <dbReference type="EMBL" id="KAJ8346136.1"/>
    </source>
</evidence>
<evidence type="ECO:0000313" key="2">
    <source>
        <dbReference type="Proteomes" id="UP001152622"/>
    </source>
</evidence>
<sequence length="90" mass="9997">MLHSLVPISYNPDRKLIHGQCWRLAGVCGLTPDRAPEHRRRGAGILRQVRTRTAVITISLSLSNEGNSPAAPANCPPFWLHLQQEDPTVH</sequence>
<organism evidence="1 2">
    <name type="scientific">Synaphobranchus kaupii</name>
    <name type="common">Kaup's arrowtooth eel</name>
    <dbReference type="NCBI Taxonomy" id="118154"/>
    <lineage>
        <taxon>Eukaryota</taxon>
        <taxon>Metazoa</taxon>
        <taxon>Chordata</taxon>
        <taxon>Craniata</taxon>
        <taxon>Vertebrata</taxon>
        <taxon>Euteleostomi</taxon>
        <taxon>Actinopterygii</taxon>
        <taxon>Neopterygii</taxon>
        <taxon>Teleostei</taxon>
        <taxon>Anguilliformes</taxon>
        <taxon>Synaphobranchidae</taxon>
        <taxon>Synaphobranchus</taxon>
    </lineage>
</organism>
<protein>
    <submittedName>
        <fullName evidence="1">Uncharacterized protein</fullName>
    </submittedName>
</protein>
<dbReference type="AlphaFoldDB" id="A0A9Q1INI5"/>
<dbReference type="EMBL" id="JAINUF010000012">
    <property type="protein sequence ID" value="KAJ8346136.1"/>
    <property type="molecule type" value="Genomic_DNA"/>
</dbReference>